<comment type="caution">
    <text evidence="2">The sequence shown here is derived from an EMBL/GenBank/DDBJ whole genome shotgun (WGS) entry which is preliminary data.</text>
</comment>
<dbReference type="AlphaFoldDB" id="A0A8J4TLX6"/>
<evidence type="ECO:0000256" key="1">
    <source>
        <dbReference type="SAM" id="SignalP"/>
    </source>
</evidence>
<evidence type="ECO:0000313" key="3">
    <source>
        <dbReference type="Proteomes" id="UP000748531"/>
    </source>
</evidence>
<keyword evidence="1" id="KW-0732">Signal</keyword>
<organism evidence="2 3">
    <name type="scientific">Paragonimus heterotremus</name>
    <dbReference type="NCBI Taxonomy" id="100268"/>
    <lineage>
        <taxon>Eukaryota</taxon>
        <taxon>Metazoa</taxon>
        <taxon>Spiralia</taxon>
        <taxon>Lophotrochozoa</taxon>
        <taxon>Platyhelminthes</taxon>
        <taxon>Trematoda</taxon>
        <taxon>Digenea</taxon>
        <taxon>Plagiorchiida</taxon>
        <taxon>Troglotremata</taxon>
        <taxon>Troglotrematidae</taxon>
        <taxon>Paragonimus</taxon>
    </lineage>
</organism>
<accession>A0A8J4TLX6</accession>
<feature type="signal peptide" evidence="1">
    <location>
        <begin position="1"/>
        <end position="22"/>
    </location>
</feature>
<dbReference type="EMBL" id="LUCH01000712">
    <property type="protein sequence ID" value="KAF5404476.1"/>
    <property type="molecule type" value="Genomic_DNA"/>
</dbReference>
<evidence type="ECO:0000313" key="2">
    <source>
        <dbReference type="EMBL" id="KAF5404476.1"/>
    </source>
</evidence>
<reference evidence="2" key="1">
    <citation type="submission" date="2019-05" db="EMBL/GenBank/DDBJ databases">
        <title>Annotation for the trematode Paragonimus heterotremus.</title>
        <authorList>
            <person name="Choi Y.-J."/>
        </authorList>
    </citation>
    <scope>NUCLEOTIDE SEQUENCE</scope>
    <source>
        <strain evidence="2">LC</strain>
    </source>
</reference>
<feature type="chain" id="PRO_5035237980" evidence="1">
    <location>
        <begin position="23"/>
        <end position="168"/>
    </location>
</feature>
<proteinExistence type="predicted"/>
<protein>
    <submittedName>
        <fullName evidence="2">Uncharacterized protein</fullName>
    </submittedName>
</protein>
<keyword evidence="3" id="KW-1185">Reference proteome</keyword>
<dbReference type="OrthoDB" id="6228680at2759"/>
<sequence length="168" mass="19615">MRQKTMFIVFMINLLVCYEVLSTSELGNPGLDTGYQNTAGQELNTAPISFLPVCQPRQFRLSSQRQIRCACGLQCRFLCKTDEGSVNPNPGTKVCRRVCIQKLCYRPLEYYVYDYRLMGGLCHRWSVCTYQAKCESSMGRRWIQYSPLECQKINPFQHYQSEWSDRFV</sequence>
<dbReference type="Proteomes" id="UP000748531">
    <property type="component" value="Unassembled WGS sequence"/>
</dbReference>
<gene>
    <name evidence="2" type="ORF">PHET_02044</name>
</gene>
<name>A0A8J4TLX6_9TREM</name>